<evidence type="ECO:0000313" key="14">
    <source>
        <dbReference type="Proteomes" id="UP000199727"/>
    </source>
</evidence>
<dbReference type="PRINTS" id="PR00097">
    <property type="entry name" value="ANTSNTHASEII"/>
</dbReference>
<organism evidence="13 14">
    <name type="scientific">Cryptococcus neoformans Tu259-1</name>
    <dbReference type="NCBI Taxonomy" id="1230072"/>
    <lineage>
        <taxon>Eukaryota</taxon>
        <taxon>Fungi</taxon>
        <taxon>Dikarya</taxon>
        <taxon>Basidiomycota</taxon>
        <taxon>Agaricomycotina</taxon>
        <taxon>Tremellomycetes</taxon>
        <taxon>Tremellales</taxon>
        <taxon>Cryptococcaceae</taxon>
        <taxon>Cryptococcus</taxon>
        <taxon>Cryptococcus neoformans species complex</taxon>
    </lineage>
</organism>
<dbReference type="GO" id="GO:0005737">
    <property type="term" value="C:cytoplasm"/>
    <property type="evidence" value="ECO:0007669"/>
    <property type="project" value="TreeGrafter"/>
</dbReference>
<dbReference type="InterPro" id="IPR015890">
    <property type="entry name" value="Chorismate_C"/>
</dbReference>
<keyword evidence="5" id="KW-0808">Transferase</keyword>
<dbReference type="NCBIfam" id="TIGR00566">
    <property type="entry name" value="trpG_papA"/>
    <property type="match status" value="1"/>
</dbReference>
<evidence type="ECO:0000259" key="12">
    <source>
        <dbReference type="Pfam" id="PF00425"/>
    </source>
</evidence>
<dbReference type="Gene3D" id="3.60.120.10">
    <property type="entry name" value="Anthranilate synthase"/>
    <property type="match status" value="1"/>
</dbReference>
<dbReference type="EMBL" id="AMKT01000010">
    <property type="protein sequence ID" value="OXG28950.1"/>
    <property type="molecule type" value="Genomic_DNA"/>
</dbReference>
<dbReference type="Proteomes" id="UP000199727">
    <property type="component" value="Unassembled WGS sequence"/>
</dbReference>
<feature type="compositionally biased region" description="Basic and acidic residues" evidence="10">
    <location>
        <begin position="630"/>
        <end position="644"/>
    </location>
</feature>
<dbReference type="CDD" id="cd01743">
    <property type="entry name" value="GATase1_Anthranilate_Synthase"/>
    <property type="match status" value="1"/>
</dbReference>
<protein>
    <recommendedName>
        <fullName evidence="4">aminodeoxychorismate synthase</fullName>
        <ecNumber evidence="4">2.6.1.85</ecNumber>
    </recommendedName>
    <alternativeName>
        <fullName evidence="8">Para-aminobenzoate synthase</fullName>
    </alternativeName>
    <alternativeName>
        <fullName evidence="9">p-aminobenzoic acid synthase</fullName>
    </alternativeName>
</protein>
<dbReference type="InterPro" id="IPR005801">
    <property type="entry name" value="ADC_synthase"/>
</dbReference>
<evidence type="ECO:0000256" key="8">
    <source>
        <dbReference type="ARBA" id="ARBA00031329"/>
    </source>
</evidence>
<dbReference type="PRINTS" id="PR00099">
    <property type="entry name" value="CPSGATASE"/>
</dbReference>
<dbReference type="GO" id="GO:0008153">
    <property type="term" value="P:4-aminobenzoate biosynthetic process"/>
    <property type="evidence" value="ECO:0007669"/>
    <property type="project" value="TreeGrafter"/>
</dbReference>
<reference evidence="13 14" key="1">
    <citation type="submission" date="2017-06" db="EMBL/GenBank/DDBJ databases">
        <title>Global population genomics of the pathogenic fungus Cryptococcus neoformans var. grubii.</title>
        <authorList>
            <person name="Cuomo C."/>
            <person name="Litvintseva A."/>
            <person name="Chen Y."/>
            <person name="Young S."/>
            <person name="Zeng Q."/>
            <person name="Chapman S."/>
            <person name="Gujja S."/>
            <person name="Saif S."/>
            <person name="Birren B."/>
        </authorList>
    </citation>
    <scope>NUCLEOTIDE SEQUENCE [LARGE SCALE GENOMIC DNA]</scope>
    <source>
        <strain evidence="13 14">Tu259-1</strain>
    </source>
</reference>
<dbReference type="OrthoDB" id="64220at2759"/>
<dbReference type="SUPFAM" id="SSF52317">
    <property type="entry name" value="Class I glutamine amidotransferase-like"/>
    <property type="match status" value="1"/>
</dbReference>
<dbReference type="InterPro" id="IPR029062">
    <property type="entry name" value="Class_I_gatase-like"/>
</dbReference>
<dbReference type="InterPro" id="IPR017926">
    <property type="entry name" value="GATASE"/>
</dbReference>
<comment type="pathway">
    <text evidence="2">Cofactor biosynthesis; tetrahydrofolate biosynthesis; 4-aminobenzoate from chorismate: step 1/2.</text>
</comment>
<dbReference type="PROSITE" id="PS51273">
    <property type="entry name" value="GATASE_TYPE_1"/>
    <property type="match status" value="1"/>
</dbReference>
<keyword evidence="6" id="KW-0289">Folate biosynthesis</keyword>
<evidence type="ECO:0000256" key="1">
    <source>
        <dbReference type="ARBA" id="ARBA00001000"/>
    </source>
</evidence>
<accession>A0A854QKS5</accession>
<comment type="caution">
    <text evidence="13">The sequence shown here is derived from an EMBL/GenBank/DDBJ whole genome shotgun (WGS) entry which is preliminary data.</text>
</comment>
<dbReference type="UniPathway" id="UPA00077">
    <property type="reaction ID" value="UER00149"/>
</dbReference>
<dbReference type="Pfam" id="PF00425">
    <property type="entry name" value="Chorismate_bind"/>
    <property type="match status" value="1"/>
</dbReference>
<dbReference type="EC" id="2.6.1.85" evidence="4"/>
<evidence type="ECO:0000256" key="5">
    <source>
        <dbReference type="ARBA" id="ARBA00022679"/>
    </source>
</evidence>
<dbReference type="GO" id="GO:0046820">
    <property type="term" value="F:4-amino-4-deoxychorismate synthase activity"/>
    <property type="evidence" value="ECO:0007669"/>
    <property type="project" value="UniProtKB-EC"/>
</dbReference>
<dbReference type="GO" id="GO:0000162">
    <property type="term" value="P:L-tryptophan biosynthetic process"/>
    <property type="evidence" value="ECO:0007669"/>
    <property type="project" value="TreeGrafter"/>
</dbReference>
<evidence type="ECO:0000313" key="13">
    <source>
        <dbReference type="EMBL" id="OXG28950.1"/>
    </source>
</evidence>
<evidence type="ECO:0000256" key="3">
    <source>
        <dbReference type="ARBA" id="ARBA00005970"/>
    </source>
</evidence>
<evidence type="ECO:0000256" key="7">
    <source>
        <dbReference type="ARBA" id="ARBA00022962"/>
    </source>
</evidence>
<comment type="catalytic activity">
    <reaction evidence="1">
        <text>chorismate + L-glutamine = 4-amino-4-deoxychorismate + L-glutamate</text>
        <dbReference type="Rhea" id="RHEA:11672"/>
        <dbReference type="ChEBI" id="CHEBI:29748"/>
        <dbReference type="ChEBI" id="CHEBI:29985"/>
        <dbReference type="ChEBI" id="CHEBI:58359"/>
        <dbReference type="ChEBI" id="CHEBI:58406"/>
        <dbReference type="EC" id="2.6.1.85"/>
    </reaction>
</comment>
<dbReference type="AlphaFoldDB" id="A0A854QKS5"/>
<evidence type="ECO:0000256" key="9">
    <source>
        <dbReference type="ARBA" id="ARBA00031904"/>
    </source>
</evidence>
<dbReference type="PANTHER" id="PTHR11236:SF18">
    <property type="entry name" value="AMINODEOXYCHORISMATE SYNTHASE"/>
    <property type="match status" value="1"/>
</dbReference>
<dbReference type="Gene3D" id="3.40.50.880">
    <property type="match status" value="1"/>
</dbReference>
<dbReference type="SUPFAM" id="SSF56322">
    <property type="entry name" value="ADC synthase"/>
    <property type="match status" value="1"/>
</dbReference>
<dbReference type="GO" id="GO:0046654">
    <property type="term" value="P:tetrahydrofolate biosynthetic process"/>
    <property type="evidence" value="ECO:0007669"/>
    <property type="project" value="UniProtKB-UniPathway"/>
</dbReference>
<sequence>MEPPPLPRTLVLDYYDSYTNNLVTLLTRTYADADVLEKLVVVKADEYTWDEFQRLVLPNIDCVILSPGPGRPDNPADIGFALQLLRLHPLPILGVCLGHQAIGVAFGGKIINTPKITHGHVIPVVPVQPPVGLFASPLWKAGGETQFDVVVYNSLTIDPMTLPQDLEVTAWSIPSSDRPASIQGLRHRLYPIWGVQYHPESISSTCGSSLLISFLNEVHKINNQPTSYPNLFPSIVSSCAYRVVKAGSTTTSHEPSRTTSASSSKLEKVNKAFGGLGKGLTTEEVFQRLVRRPLRNREKAVAEIWLDGQTPTRPTTSSLSSPSFLLTYSLTTRTVTLHRAGSTPSSLPLSEDTTFWEWFSAGQEAITRNLHCALEPRMSGWRGGWVGWFAYEMKEESLRGYRRRGRGEGEEKVDACWGWTDRFLERTPEGEWVARGVVRQGSDQLSGIEGCDMLRWLHNEGITFGATQDDWVNYVQSVSNILDTMGESPASSPLPKFHPTSSSDAYQKQIDACREAIRQGESYELTLTTSFSSTPLSFDPFALYLHLRKFNPAYYSTYMSFPTLSTSSLHGSSGTQGIAILSSSPERFLKIDSSRQVEMMPIKGTRARVKEGQCVCRPGVGCEGENPGSEECRQEGRREDERRGKDLVEDVKERAENLMIVDLIRSDLLSCCIPSTVTVPKLIALESYGVHNLVTTVQGTLADNVGSVEAVKRCFPPGSMTGAPKLRSVQLLDEFENRQRRGIYSGALGYFSVDGVTDLSVVIRTIVVENNRLSIGAGGAITWLSDREKEWDEVLTKVKSVVGRMEDIE</sequence>
<dbReference type="GO" id="GO:0046656">
    <property type="term" value="P:folic acid biosynthetic process"/>
    <property type="evidence" value="ECO:0007669"/>
    <property type="project" value="UniProtKB-KW"/>
</dbReference>
<name>A0A854QKS5_CRYNE</name>
<comment type="similarity">
    <text evidence="3">In the C-terminal section; belongs to the anthranilate synthase component I family.</text>
</comment>
<evidence type="ECO:0000256" key="6">
    <source>
        <dbReference type="ARBA" id="ARBA00022909"/>
    </source>
</evidence>
<evidence type="ECO:0000256" key="2">
    <source>
        <dbReference type="ARBA" id="ARBA00005009"/>
    </source>
</evidence>
<evidence type="ECO:0000256" key="10">
    <source>
        <dbReference type="SAM" id="MobiDB-lite"/>
    </source>
</evidence>
<dbReference type="Pfam" id="PF00117">
    <property type="entry name" value="GATase"/>
    <property type="match status" value="1"/>
</dbReference>
<dbReference type="PRINTS" id="PR00096">
    <property type="entry name" value="GATASE"/>
</dbReference>
<dbReference type="InterPro" id="IPR006221">
    <property type="entry name" value="TrpG/PapA_dom"/>
</dbReference>
<feature type="domain" description="Glutamine amidotransferase" evidence="11">
    <location>
        <begin position="10"/>
        <end position="216"/>
    </location>
</feature>
<gene>
    <name evidence="13" type="ORF">C361_00604</name>
</gene>
<dbReference type="PANTHER" id="PTHR11236">
    <property type="entry name" value="AMINOBENZOATE/ANTHRANILATE SYNTHASE"/>
    <property type="match status" value="1"/>
</dbReference>
<evidence type="ECO:0000256" key="4">
    <source>
        <dbReference type="ARBA" id="ARBA00013139"/>
    </source>
</evidence>
<proteinExistence type="inferred from homology"/>
<evidence type="ECO:0000259" key="11">
    <source>
        <dbReference type="Pfam" id="PF00117"/>
    </source>
</evidence>
<feature type="region of interest" description="Disordered" evidence="10">
    <location>
        <begin position="623"/>
        <end position="644"/>
    </location>
</feature>
<feature type="domain" description="Chorismate-utilising enzyme C-terminal" evidence="12">
    <location>
        <begin position="503"/>
        <end position="797"/>
    </location>
</feature>
<dbReference type="InterPro" id="IPR019999">
    <property type="entry name" value="Anth_synth_I-like"/>
</dbReference>
<keyword evidence="7" id="KW-0315">Glutamine amidotransferase</keyword>